<evidence type="ECO:0000313" key="3">
    <source>
        <dbReference type="Proteomes" id="UP000315995"/>
    </source>
</evidence>
<dbReference type="EMBL" id="CP041186">
    <property type="protein sequence ID" value="QDG54711.1"/>
    <property type="molecule type" value="Genomic_DNA"/>
</dbReference>
<gene>
    <name evidence="2" type="ORF">FIV42_29395</name>
</gene>
<organism evidence="2 3">
    <name type="scientific">Persicimonas caeni</name>
    <dbReference type="NCBI Taxonomy" id="2292766"/>
    <lineage>
        <taxon>Bacteria</taxon>
        <taxon>Deltaproteobacteria</taxon>
        <taxon>Bradymonadales</taxon>
        <taxon>Bradymonadaceae</taxon>
        <taxon>Persicimonas</taxon>
    </lineage>
</organism>
<accession>A0A5B8YD74</accession>
<feature type="chain" id="PRO_5030106895" description="Outer membrane protein beta-barrel domain-containing protein" evidence="1">
    <location>
        <begin position="31"/>
        <end position="225"/>
    </location>
</feature>
<evidence type="ECO:0000256" key="1">
    <source>
        <dbReference type="SAM" id="SignalP"/>
    </source>
</evidence>
<dbReference type="AlphaFoldDB" id="A0A4Y6Q2A0"/>
<evidence type="ECO:0008006" key="4">
    <source>
        <dbReference type="Google" id="ProtNLM"/>
    </source>
</evidence>
<dbReference type="Proteomes" id="UP000315995">
    <property type="component" value="Chromosome"/>
</dbReference>
<protein>
    <recommendedName>
        <fullName evidence="4">Outer membrane protein beta-barrel domain-containing protein</fullName>
    </recommendedName>
</protein>
<evidence type="ECO:0000313" key="2">
    <source>
        <dbReference type="EMBL" id="QDG54711.1"/>
    </source>
</evidence>
<keyword evidence="3" id="KW-1185">Reference proteome</keyword>
<feature type="signal peptide" evidence="1">
    <location>
        <begin position="1"/>
        <end position="30"/>
    </location>
</feature>
<accession>A0A4Y6Q2A0</accession>
<proteinExistence type="predicted"/>
<name>A0A4Y6Q2A0_PERCE</name>
<reference evidence="2 3" key="1">
    <citation type="submission" date="2019-06" db="EMBL/GenBank/DDBJ databases">
        <title>Persicimonas caeni gen. nov., sp. nov., a predatory bacterium isolated from solar saltern.</title>
        <authorList>
            <person name="Wang S."/>
        </authorList>
    </citation>
    <scope>NUCLEOTIDE SEQUENCE [LARGE SCALE GENOMIC DNA]</scope>
    <source>
        <strain evidence="2 3">YN101</strain>
    </source>
</reference>
<dbReference type="OrthoDB" id="5513108at2"/>
<sequence>MQCFELLRTRLLRLAALLCPLLLLTSSAVAEESSGDATREYSQYYTGAFHEYSMRGGLTLPSNTDYSGWHLDIGMRHSFPFLVGDFRVAYQFDRLDADTDADLGQLEQHAVGGYLAIHPGYLLLLGSDWLAYTLSSVHLELGGGAQMGVLENSATEDFETGFGPFVSIGGGFDVPLSDPDNGAAPWLNFIYRWRVADFDGEVETFDLDTHLVQVGLGWRINGLLF</sequence>
<dbReference type="RefSeq" id="WP_141201155.1">
    <property type="nucleotide sequence ID" value="NZ_CP041186.1"/>
</dbReference>
<keyword evidence="1" id="KW-0732">Signal</keyword>